<keyword evidence="3" id="KW-1185">Reference proteome</keyword>
<feature type="region of interest" description="Disordered" evidence="1">
    <location>
        <begin position="1"/>
        <end position="121"/>
    </location>
</feature>
<evidence type="ECO:0000313" key="2">
    <source>
        <dbReference type="EMBL" id="RDI68217.1"/>
    </source>
</evidence>
<feature type="compositionally biased region" description="Basic and acidic residues" evidence="1">
    <location>
        <begin position="170"/>
        <end position="181"/>
    </location>
</feature>
<dbReference type="RefSeq" id="WP_067992976.1">
    <property type="nucleotide sequence ID" value="NZ_QQBC01000002.1"/>
</dbReference>
<evidence type="ECO:0000313" key="3">
    <source>
        <dbReference type="Proteomes" id="UP000254869"/>
    </source>
</evidence>
<proteinExistence type="predicted"/>
<gene>
    <name evidence="2" type="ORF">DFR76_102618</name>
</gene>
<feature type="region of interest" description="Disordered" evidence="1">
    <location>
        <begin position="138"/>
        <end position="181"/>
    </location>
</feature>
<evidence type="ECO:0000256" key="1">
    <source>
        <dbReference type="SAM" id="MobiDB-lite"/>
    </source>
</evidence>
<dbReference type="Proteomes" id="UP000254869">
    <property type="component" value="Unassembled WGS sequence"/>
</dbReference>
<protein>
    <submittedName>
        <fullName evidence="2">Uncharacterized protein</fullName>
    </submittedName>
</protein>
<dbReference type="AlphaFoldDB" id="A0A370IBY4"/>
<name>A0A370IBY4_9NOCA</name>
<accession>A0A370IBY4</accession>
<dbReference type="EMBL" id="QQBC01000002">
    <property type="protein sequence ID" value="RDI68217.1"/>
    <property type="molecule type" value="Genomic_DNA"/>
</dbReference>
<reference evidence="2 3" key="1">
    <citation type="submission" date="2018-07" db="EMBL/GenBank/DDBJ databases">
        <title>Genomic Encyclopedia of Type Strains, Phase IV (KMG-IV): sequencing the most valuable type-strain genomes for metagenomic binning, comparative biology and taxonomic classification.</title>
        <authorList>
            <person name="Goeker M."/>
        </authorList>
    </citation>
    <scope>NUCLEOTIDE SEQUENCE [LARGE SCALE GENOMIC DNA]</scope>
    <source>
        <strain evidence="2 3">DSM 44290</strain>
    </source>
</reference>
<organism evidence="2 3">
    <name type="scientific">Nocardia pseudobrasiliensis</name>
    <dbReference type="NCBI Taxonomy" id="45979"/>
    <lineage>
        <taxon>Bacteria</taxon>
        <taxon>Bacillati</taxon>
        <taxon>Actinomycetota</taxon>
        <taxon>Actinomycetes</taxon>
        <taxon>Mycobacteriales</taxon>
        <taxon>Nocardiaceae</taxon>
        <taxon>Nocardia</taxon>
    </lineage>
</organism>
<dbReference type="STRING" id="1210086.GCA_001613105_01194"/>
<comment type="caution">
    <text evidence="2">The sequence shown here is derived from an EMBL/GenBank/DDBJ whole genome shotgun (WGS) entry which is preliminary data.</text>
</comment>
<sequence length="197" mass="20479">MTPGVTREPCGGPSGFNPTGRRRVGSESFELTDPGRRGGCESFELTDDTDRRGDCESSEPTDDTDGVRRGGSESPEPTDGEGRGGSDSFEPNDDAGPGLRSSGSESADPNDDTDGGLRCDCPATIFGSDAERDDWMPLLGGCDAEPSLPGTARVPGGPPAGRSLAPPVTDEPRPCSDRFDDGAFSAFVPDELPLLPE</sequence>